<dbReference type="OrthoDB" id="795038at2"/>
<protein>
    <submittedName>
        <fullName evidence="3">Helix-turn-helix</fullName>
    </submittedName>
</protein>
<dbReference type="AlphaFoldDB" id="A0A521ASA2"/>
<keyword evidence="4" id="KW-1185">Reference proteome</keyword>
<evidence type="ECO:0000256" key="1">
    <source>
        <dbReference type="ARBA" id="ARBA00023125"/>
    </source>
</evidence>
<dbReference type="EMBL" id="FXSZ01000001">
    <property type="protein sequence ID" value="SMO37669.1"/>
    <property type="molecule type" value="Genomic_DNA"/>
</dbReference>
<dbReference type="SMART" id="SM00530">
    <property type="entry name" value="HTH_XRE"/>
    <property type="match status" value="1"/>
</dbReference>
<dbReference type="PANTHER" id="PTHR46558">
    <property type="entry name" value="TRACRIPTIONAL REGULATORY PROTEIN-RELATED-RELATED"/>
    <property type="match status" value="1"/>
</dbReference>
<dbReference type="InterPro" id="IPR010982">
    <property type="entry name" value="Lambda_DNA-bd_dom_sf"/>
</dbReference>
<dbReference type="Proteomes" id="UP000315971">
    <property type="component" value="Unassembled WGS sequence"/>
</dbReference>
<accession>A0A521ASA2</accession>
<dbReference type="PROSITE" id="PS50943">
    <property type="entry name" value="HTH_CROC1"/>
    <property type="match status" value="1"/>
</dbReference>
<dbReference type="SUPFAM" id="SSF47413">
    <property type="entry name" value="lambda repressor-like DNA-binding domains"/>
    <property type="match status" value="1"/>
</dbReference>
<dbReference type="RefSeq" id="WP_142600953.1">
    <property type="nucleotide sequence ID" value="NZ_FXSZ01000001.1"/>
</dbReference>
<evidence type="ECO:0000313" key="4">
    <source>
        <dbReference type="Proteomes" id="UP000315971"/>
    </source>
</evidence>
<dbReference type="CDD" id="cd00093">
    <property type="entry name" value="HTH_XRE"/>
    <property type="match status" value="1"/>
</dbReference>
<dbReference type="PANTHER" id="PTHR46558:SF11">
    <property type="entry name" value="HTH-TYPE TRANSCRIPTIONAL REGULATOR XRE"/>
    <property type="match status" value="1"/>
</dbReference>
<keyword evidence="1" id="KW-0238">DNA-binding</keyword>
<dbReference type="InterPro" id="IPR001387">
    <property type="entry name" value="Cro/C1-type_HTH"/>
</dbReference>
<evidence type="ECO:0000259" key="2">
    <source>
        <dbReference type="PROSITE" id="PS50943"/>
    </source>
</evidence>
<evidence type="ECO:0000313" key="3">
    <source>
        <dbReference type="EMBL" id="SMO37669.1"/>
    </source>
</evidence>
<dbReference type="GO" id="GO:0003677">
    <property type="term" value="F:DNA binding"/>
    <property type="evidence" value="ECO:0007669"/>
    <property type="project" value="UniProtKB-KW"/>
</dbReference>
<sequence>MNAIGKNIKSLRQSRNWSQEQVATKLGITAPAFSKIESGFTDINFSRLEQISQLFGLSAVELITYHNQEEQKKFNSELLVLKDRLALREAEIIELQKKVISLLEKTDK</sequence>
<organism evidence="3 4">
    <name type="scientific">Solitalea koreensis</name>
    <dbReference type="NCBI Taxonomy" id="543615"/>
    <lineage>
        <taxon>Bacteria</taxon>
        <taxon>Pseudomonadati</taxon>
        <taxon>Bacteroidota</taxon>
        <taxon>Sphingobacteriia</taxon>
        <taxon>Sphingobacteriales</taxon>
        <taxon>Sphingobacteriaceae</taxon>
        <taxon>Solitalea</taxon>
    </lineage>
</organism>
<reference evidence="3 4" key="1">
    <citation type="submission" date="2017-05" db="EMBL/GenBank/DDBJ databases">
        <authorList>
            <person name="Varghese N."/>
            <person name="Submissions S."/>
        </authorList>
    </citation>
    <scope>NUCLEOTIDE SEQUENCE [LARGE SCALE GENOMIC DNA]</scope>
    <source>
        <strain evidence="3 4">DSM 21342</strain>
    </source>
</reference>
<dbReference type="Gene3D" id="1.10.260.40">
    <property type="entry name" value="lambda repressor-like DNA-binding domains"/>
    <property type="match status" value="1"/>
</dbReference>
<feature type="domain" description="HTH cro/C1-type" evidence="2">
    <location>
        <begin position="8"/>
        <end position="62"/>
    </location>
</feature>
<name>A0A521ASA2_9SPHI</name>
<proteinExistence type="predicted"/>
<gene>
    <name evidence="3" type="ORF">SAMN06265350_101367</name>
</gene>
<dbReference type="Pfam" id="PF01381">
    <property type="entry name" value="HTH_3"/>
    <property type="match status" value="1"/>
</dbReference>